<proteinExistence type="predicted"/>
<dbReference type="GO" id="GO:0030638">
    <property type="term" value="P:polyketide metabolic process"/>
    <property type="evidence" value="ECO:0007669"/>
    <property type="project" value="InterPro"/>
</dbReference>
<protein>
    <recommendedName>
        <fullName evidence="3">Ester cyclase</fullName>
    </recommendedName>
</protein>
<gene>
    <name evidence="1" type="ORF">NITHO_2110004</name>
</gene>
<evidence type="ECO:0008006" key="3">
    <source>
        <dbReference type="Google" id="ProtNLM"/>
    </source>
</evidence>
<accession>I4EEZ4</accession>
<organism evidence="1 2">
    <name type="scientific">Nitrolancea hollandica Lb</name>
    <dbReference type="NCBI Taxonomy" id="1129897"/>
    <lineage>
        <taxon>Bacteria</taxon>
        <taxon>Pseudomonadati</taxon>
        <taxon>Thermomicrobiota</taxon>
        <taxon>Thermomicrobia</taxon>
        <taxon>Sphaerobacterales</taxon>
        <taxon>Sphaerobacterineae</taxon>
        <taxon>Sphaerobacteraceae</taxon>
        <taxon>Nitrolancea</taxon>
    </lineage>
</organism>
<evidence type="ECO:0000313" key="2">
    <source>
        <dbReference type="Proteomes" id="UP000004221"/>
    </source>
</evidence>
<dbReference type="EMBL" id="CAGS01000126">
    <property type="protein sequence ID" value="CCF83256.1"/>
    <property type="molecule type" value="Genomic_DNA"/>
</dbReference>
<dbReference type="AlphaFoldDB" id="I4EEZ4"/>
<name>I4EEZ4_9BACT</name>
<dbReference type="InterPro" id="IPR032710">
    <property type="entry name" value="NTF2-like_dom_sf"/>
</dbReference>
<comment type="caution">
    <text evidence="1">The sequence shown here is derived from an EMBL/GenBank/DDBJ whole genome shotgun (WGS) entry which is preliminary data.</text>
</comment>
<keyword evidence="2" id="KW-1185">Reference proteome</keyword>
<dbReference type="SUPFAM" id="SSF54427">
    <property type="entry name" value="NTF2-like"/>
    <property type="match status" value="1"/>
</dbReference>
<dbReference type="PANTHER" id="PTHR38436:SF1">
    <property type="entry name" value="ESTER CYCLASE"/>
    <property type="match status" value="1"/>
</dbReference>
<evidence type="ECO:0000313" key="1">
    <source>
        <dbReference type="EMBL" id="CCF83256.1"/>
    </source>
</evidence>
<sequence>MSAGLTPEEQNMDLVRTFVEEAINQGNLDVVDRCFADNFVDHHGLPNMEHGRDGVKQAIIAFRTAFPDLHFTIDGMMGEGNKVVVRWTGNGTFSEEFLGNPPANKPLTVAGVDIIRMENGKIAERWASYDYFGVLLQLDMVPEPAKLPR</sequence>
<dbReference type="PANTHER" id="PTHR38436">
    <property type="entry name" value="POLYKETIDE CYCLASE SNOAL-LIKE DOMAIN"/>
    <property type="match status" value="1"/>
</dbReference>
<reference evidence="1 2" key="1">
    <citation type="journal article" date="2012" name="ISME J.">
        <title>Nitrification expanded: discovery, physiology and genomics of a nitrite-oxidizing bacterium from the phylum Chloroflexi.</title>
        <authorList>
            <person name="Sorokin D.Y."/>
            <person name="Lucker S."/>
            <person name="Vejmelkova D."/>
            <person name="Kostrikina N.A."/>
            <person name="Kleerebezem R."/>
            <person name="Rijpstra W.I."/>
            <person name="Damste J.S."/>
            <person name="Le Paslier D."/>
            <person name="Muyzer G."/>
            <person name="Wagner M."/>
            <person name="van Loosdrecht M.C."/>
            <person name="Daims H."/>
        </authorList>
    </citation>
    <scope>NUCLEOTIDE SEQUENCE [LARGE SCALE GENOMIC DNA]</scope>
    <source>
        <strain evidence="2">none</strain>
    </source>
</reference>
<dbReference type="InterPro" id="IPR009959">
    <property type="entry name" value="Cyclase_SnoaL-like"/>
</dbReference>
<dbReference type="Pfam" id="PF07366">
    <property type="entry name" value="SnoaL"/>
    <property type="match status" value="1"/>
</dbReference>
<dbReference type="Proteomes" id="UP000004221">
    <property type="component" value="Unassembled WGS sequence"/>
</dbReference>
<dbReference type="Gene3D" id="3.10.450.50">
    <property type="match status" value="1"/>
</dbReference>